<gene>
    <name evidence="1" type="ORF">B0T45_21475</name>
</gene>
<name>A0A1W0CCY6_9NEIS</name>
<comment type="caution">
    <text evidence="1">The sequence shown here is derived from an EMBL/GenBank/DDBJ whole genome shotgun (WGS) entry which is preliminary data.</text>
</comment>
<evidence type="ECO:0000313" key="1">
    <source>
        <dbReference type="EMBL" id="OQS32575.1"/>
    </source>
</evidence>
<dbReference type="EMBL" id="MUKV01000045">
    <property type="protein sequence ID" value="OQS32575.1"/>
    <property type="molecule type" value="Genomic_DNA"/>
</dbReference>
<accession>A0A1W0CCY6</accession>
<dbReference type="Gene3D" id="1.10.3600.10">
    <property type="entry name" value="Putative bacterial toxin ydaT"/>
    <property type="match status" value="1"/>
</dbReference>
<evidence type="ECO:0000313" key="2">
    <source>
        <dbReference type="Proteomes" id="UP000192721"/>
    </source>
</evidence>
<dbReference type="AlphaFoldDB" id="A0A1W0CCY6"/>
<organism evidence="1 2">
    <name type="scientific">Chromobacterium haemolyticum</name>
    <dbReference type="NCBI Taxonomy" id="394935"/>
    <lineage>
        <taxon>Bacteria</taxon>
        <taxon>Pseudomonadati</taxon>
        <taxon>Pseudomonadota</taxon>
        <taxon>Betaproteobacteria</taxon>
        <taxon>Neisseriales</taxon>
        <taxon>Chromobacteriaceae</taxon>
        <taxon>Chromobacterium</taxon>
    </lineage>
</organism>
<protein>
    <submittedName>
        <fullName evidence="1">Uncharacterized protein</fullName>
    </submittedName>
</protein>
<dbReference type="InterPro" id="IPR037042">
    <property type="entry name" value="YdaT-like_sf"/>
</dbReference>
<reference evidence="1 2" key="1">
    <citation type="submission" date="2017-02" db="EMBL/GenBank/DDBJ databases">
        <title>Chromobacterium haemolyticum H5244.</title>
        <authorList>
            <person name="Gulvik C.A."/>
        </authorList>
    </citation>
    <scope>NUCLEOTIDE SEQUENCE [LARGE SCALE GENOMIC DNA]</scope>
    <source>
        <strain evidence="1 2">H5244</strain>
    </source>
</reference>
<proteinExistence type="predicted"/>
<sequence>MLRRAYQVHQQRSGLKFEAIASDMFGLYFRMGMDRVWPLEIQQPGPGSPAGRVMKTNAERFKRWLNEEGRGRNQLPPNMLQVVLAALPADLRLMVLAEILRPVGVEVSLAPPSDGGDDFSVVLSAVAKENGEGVAAFARLSQGHSLPALRAAEKELVEGMSSSDVALQYVRRRLSSHPIEPRAPKCRASSKDAG</sequence>
<dbReference type="Proteomes" id="UP000192721">
    <property type="component" value="Unassembled WGS sequence"/>
</dbReference>